<name>A0ACB9ZNE8_CATRO</name>
<dbReference type="Proteomes" id="UP001060085">
    <property type="component" value="Linkage Group LG08"/>
</dbReference>
<proteinExistence type="predicted"/>
<accession>A0ACB9ZNE8</accession>
<dbReference type="EMBL" id="CM044708">
    <property type="protein sequence ID" value="KAI5648563.1"/>
    <property type="molecule type" value="Genomic_DNA"/>
</dbReference>
<evidence type="ECO:0000313" key="2">
    <source>
        <dbReference type="Proteomes" id="UP001060085"/>
    </source>
</evidence>
<reference evidence="2" key="1">
    <citation type="journal article" date="2023" name="Nat. Plants">
        <title>Single-cell RNA sequencing provides a high-resolution roadmap for understanding the multicellular compartmentation of specialized metabolism.</title>
        <authorList>
            <person name="Sun S."/>
            <person name="Shen X."/>
            <person name="Li Y."/>
            <person name="Li Y."/>
            <person name="Wang S."/>
            <person name="Li R."/>
            <person name="Zhang H."/>
            <person name="Shen G."/>
            <person name="Guo B."/>
            <person name="Wei J."/>
            <person name="Xu J."/>
            <person name="St-Pierre B."/>
            <person name="Chen S."/>
            <person name="Sun C."/>
        </authorList>
    </citation>
    <scope>NUCLEOTIDE SEQUENCE [LARGE SCALE GENOMIC DNA]</scope>
</reference>
<evidence type="ECO:0000313" key="1">
    <source>
        <dbReference type="EMBL" id="KAI5648563.1"/>
    </source>
</evidence>
<comment type="caution">
    <text evidence="1">The sequence shown here is derived from an EMBL/GenBank/DDBJ whole genome shotgun (WGS) entry which is preliminary data.</text>
</comment>
<organism evidence="1 2">
    <name type="scientific">Catharanthus roseus</name>
    <name type="common">Madagascar periwinkle</name>
    <name type="synonym">Vinca rosea</name>
    <dbReference type="NCBI Taxonomy" id="4058"/>
    <lineage>
        <taxon>Eukaryota</taxon>
        <taxon>Viridiplantae</taxon>
        <taxon>Streptophyta</taxon>
        <taxon>Embryophyta</taxon>
        <taxon>Tracheophyta</taxon>
        <taxon>Spermatophyta</taxon>
        <taxon>Magnoliopsida</taxon>
        <taxon>eudicotyledons</taxon>
        <taxon>Gunneridae</taxon>
        <taxon>Pentapetalae</taxon>
        <taxon>asterids</taxon>
        <taxon>lamiids</taxon>
        <taxon>Gentianales</taxon>
        <taxon>Apocynaceae</taxon>
        <taxon>Rauvolfioideae</taxon>
        <taxon>Vinceae</taxon>
        <taxon>Catharanthinae</taxon>
        <taxon>Catharanthus</taxon>
    </lineage>
</organism>
<keyword evidence="2" id="KW-1185">Reference proteome</keyword>
<protein>
    <submittedName>
        <fullName evidence="1">Uncharacterized protein</fullName>
    </submittedName>
</protein>
<gene>
    <name evidence="1" type="ORF">M9H77_34568</name>
</gene>
<sequence length="143" mass="15582">MVCGSKKKSAHLEMSTTASASIPLGTSASPTTTSTLPATLTPFPQFSYSSPMPISTPSSSTVETSSRPAPSSSTRPPVPSIQGVVDSRTLILPTDENFNKQTICAKLITEIIKEHFVEAHASFRKILDRIKNMWHIEFGKRYQ</sequence>